<feature type="transmembrane region" description="Helical" evidence="11">
    <location>
        <begin position="103"/>
        <end position="128"/>
    </location>
</feature>
<dbReference type="InterPro" id="IPR004387">
    <property type="entry name" value="Pept_M50_Zn"/>
</dbReference>
<keyword evidence="4" id="KW-0645">Protease</keyword>
<dbReference type="PANTHER" id="PTHR42837:SF2">
    <property type="entry name" value="MEMBRANE METALLOPROTEASE ARASP2, CHLOROPLASTIC-RELATED"/>
    <property type="match status" value="1"/>
</dbReference>
<evidence type="ECO:0000313" key="13">
    <source>
        <dbReference type="EMBL" id="AFC25758.1"/>
    </source>
</evidence>
<evidence type="ECO:0000256" key="4">
    <source>
        <dbReference type="ARBA" id="ARBA00022670"/>
    </source>
</evidence>
<feature type="transmembrane region" description="Helical" evidence="11">
    <location>
        <begin position="6"/>
        <end position="27"/>
    </location>
</feature>
<comment type="cofactor">
    <cofactor evidence="1 11">
        <name>Zn(2+)</name>
        <dbReference type="ChEBI" id="CHEBI:29105"/>
    </cofactor>
</comment>
<dbReference type="Gene3D" id="2.30.42.10">
    <property type="match status" value="1"/>
</dbReference>
<dbReference type="RefSeq" id="WP_015693358.1">
    <property type="nucleotide sequence ID" value="NC_016940.1"/>
</dbReference>
<dbReference type="GO" id="GO:0006508">
    <property type="term" value="P:proteolysis"/>
    <property type="evidence" value="ECO:0007669"/>
    <property type="project" value="UniProtKB-KW"/>
</dbReference>
<dbReference type="KEGG" id="sgn:SGRA_3030"/>
<evidence type="ECO:0000256" key="9">
    <source>
        <dbReference type="ARBA" id="ARBA00023049"/>
    </source>
</evidence>
<evidence type="ECO:0000256" key="3">
    <source>
        <dbReference type="ARBA" id="ARBA00007931"/>
    </source>
</evidence>
<sequence length="446" mass="50378">MEYLIVAIQFILSLSILVTLHEFGHFLPARWFGMRVEKFYLFFDPWFALFKTQRGETEWGVGWLPLGGYVKIAGMIDESMDTEQLNQPPQEWEFRSKPAWQRLIVMLGGVTVNFILGFFIFGMLLWVYGEKKLPANNVRYGVAVMELGQEMGLKTGDKILKVGNKELDYFTSGVVLQEIVINMAKTLEVEREGARIELNIPDSTAGKLASNKAGFMEIRVPMVAGDFSKESTAKAAGMEKGDSIIACNGMEVHFFDEFVREVQRQKDQELSITVIRSGEDKPLVLKVKPNENGKVGVAPFSPDRYMEFETIKHGPLTAFPLGLQKGWNFLYSNIKAMGQMVTGSGHVKATESLGGFISIAKLFPTEWQWERFWYMTAVLSLILGFMNLLPIPALDGGHAVFLLIEIIMRRPVPQQVMEKAQVVGFILLISLLLFANGMDFIRWFKG</sequence>
<keyword evidence="6 11" id="KW-0378">Hydrolase</keyword>
<keyword evidence="8 11" id="KW-1133">Transmembrane helix</keyword>
<accession>H6KZI2</accession>
<dbReference type="HOGENOM" id="CLU_025778_0_0_10"/>
<evidence type="ECO:0000256" key="8">
    <source>
        <dbReference type="ARBA" id="ARBA00022989"/>
    </source>
</evidence>
<evidence type="ECO:0000256" key="1">
    <source>
        <dbReference type="ARBA" id="ARBA00001947"/>
    </source>
</evidence>
<feature type="domain" description="Peptidase M50" evidence="12">
    <location>
        <begin position="10"/>
        <end position="430"/>
    </location>
</feature>
<comment type="similarity">
    <text evidence="3 11">Belongs to the peptidase M50B family.</text>
</comment>
<dbReference type="EMBL" id="CP002831">
    <property type="protein sequence ID" value="AFC25758.1"/>
    <property type="molecule type" value="Genomic_DNA"/>
</dbReference>
<dbReference type="NCBIfam" id="TIGR00054">
    <property type="entry name" value="RIP metalloprotease RseP"/>
    <property type="match status" value="1"/>
</dbReference>
<evidence type="ECO:0000313" key="14">
    <source>
        <dbReference type="Proteomes" id="UP000007519"/>
    </source>
</evidence>
<keyword evidence="11" id="KW-0479">Metal-binding</keyword>
<dbReference type="eggNOG" id="COG0750">
    <property type="taxonomic scope" value="Bacteria"/>
</dbReference>
<dbReference type="STRING" id="984262.SGRA_3030"/>
<keyword evidence="10 11" id="KW-0472">Membrane</keyword>
<keyword evidence="5 11" id="KW-0812">Transmembrane</keyword>
<dbReference type="GO" id="GO:0016020">
    <property type="term" value="C:membrane"/>
    <property type="evidence" value="ECO:0007669"/>
    <property type="project" value="UniProtKB-SubCell"/>
</dbReference>
<proteinExistence type="inferred from homology"/>
<gene>
    <name evidence="13" type="ordered locus">SGRA_3030</name>
</gene>
<dbReference type="GO" id="GO:0004222">
    <property type="term" value="F:metalloendopeptidase activity"/>
    <property type="evidence" value="ECO:0007669"/>
    <property type="project" value="InterPro"/>
</dbReference>
<protein>
    <recommendedName>
        <fullName evidence="11">Zinc metalloprotease</fullName>
        <ecNumber evidence="11">3.4.24.-</ecNumber>
    </recommendedName>
</protein>
<dbReference type="AlphaFoldDB" id="H6KZI2"/>
<keyword evidence="7 11" id="KW-0862">Zinc</keyword>
<dbReference type="SUPFAM" id="SSF50156">
    <property type="entry name" value="PDZ domain-like"/>
    <property type="match status" value="2"/>
</dbReference>
<feature type="transmembrane region" description="Helical" evidence="11">
    <location>
        <begin position="422"/>
        <end position="444"/>
    </location>
</feature>
<dbReference type="CDD" id="cd06163">
    <property type="entry name" value="S2P-M50_PDZ_RseP-like"/>
    <property type="match status" value="1"/>
</dbReference>
<evidence type="ECO:0000256" key="6">
    <source>
        <dbReference type="ARBA" id="ARBA00022801"/>
    </source>
</evidence>
<evidence type="ECO:0000256" key="5">
    <source>
        <dbReference type="ARBA" id="ARBA00022692"/>
    </source>
</evidence>
<feature type="transmembrane region" description="Helical" evidence="11">
    <location>
        <begin position="372"/>
        <end position="401"/>
    </location>
</feature>
<evidence type="ECO:0000256" key="7">
    <source>
        <dbReference type="ARBA" id="ARBA00022833"/>
    </source>
</evidence>
<keyword evidence="14" id="KW-1185">Reference proteome</keyword>
<dbReference type="EC" id="3.4.24.-" evidence="11"/>
<reference evidence="13 14" key="1">
    <citation type="journal article" date="2012" name="Stand. Genomic Sci.">
        <title>Complete genome sequencing and analysis of Saprospira grandis str. Lewin, a predatory marine bacterium.</title>
        <authorList>
            <person name="Saw J.H."/>
            <person name="Yuryev A."/>
            <person name="Kanbe M."/>
            <person name="Hou S."/>
            <person name="Young A.G."/>
            <person name="Aizawa S."/>
            <person name="Alam M."/>
        </authorList>
    </citation>
    <scope>NUCLEOTIDE SEQUENCE [LARGE SCALE GENOMIC DNA]</scope>
    <source>
        <strain evidence="13 14">Lewin</strain>
    </source>
</reference>
<dbReference type="Pfam" id="PF02163">
    <property type="entry name" value="Peptidase_M50"/>
    <property type="match status" value="1"/>
</dbReference>
<dbReference type="GO" id="GO:0046872">
    <property type="term" value="F:metal ion binding"/>
    <property type="evidence" value="ECO:0007669"/>
    <property type="project" value="UniProtKB-KW"/>
</dbReference>
<name>H6KZI2_SAPGL</name>
<evidence type="ECO:0000256" key="2">
    <source>
        <dbReference type="ARBA" id="ARBA00004141"/>
    </source>
</evidence>
<dbReference type="Proteomes" id="UP000007519">
    <property type="component" value="Chromosome"/>
</dbReference>
<evidence type="ECO:0000256" key="10">
    <source>
        <dbReference type="ARBA" id="ARBA00023136"/>
    </source>
</evidence>
<evidence type="ECO:0000256" key="11">
    <source>
        <dbReference type="RuleBase" id="RU362031"/>
    </source>
</evidence>
<dbReference type="PANTHER" id="PTHR42837">
    <property type="entry name" value="REGULATOR OF SIGMA-E PROTEASE RSEP"/>
    <property type="match status" value="1"/>
</dbReference>
<evidence type="ECO:0000259" key="12">
    <source>
        <dbReference type="Pfam" id="PF02163"/>
    </source>
</evidence>
<comment type="subcellular location">
    <subcellularLocation>
        <location evidence="2">Membrane</location>
        <topology evidence="2">Multi-pass membrane protein</topology>
    </subcellularLocation>
</comment>
<dbReference type="OrthoDB" id="9782003at2"/>
<dbReference type="InterPro" id="IPR036034">
    <property type="entry name" value="PDZ_sf"/>
</dbReference>
<organism evidence="13 14">
    <name type="scientific">Saprospira grandis (strain Lewin)</name>
    <dbReference type="NCBI Taxonomy" id="984262"/>
    <lineage>
        <taxon>Bacteria</taxon>
        <taxon>Pseudomonadati</taxon>
        <taxon>Bacteroidota</taxon>
        <taxon>Saprospiria</taxon>
        <taxon>Saprospirales</taxon>
        <taxon>Saprospiraceae</taxon>
        <taxon>Saprospira</taxon>
    </lineage>
</organism>
<keyword evidence="9 11" id="KW-0482">Metalloprotease</keyword>
<dbReference type="InterPro" id="IPR008915">
    <property type="entry name" value="Peptidase_M50"/>
</dbReference>